<proteinExistence type="predicted"/>
<evidence type="ECO:0000256" key="2">
    <source>
        <dbReference type="ARBA" id="ARBA00022737"/>
    </source>
</evidence>
<comment type="caution">
    <text evidence="4">The sequence shown here is derived from an EMBL/GenBank/DDBJ whole genome shotgun (WGS) entry which is preliminary data.</text>
</comment>
<dbReference type="EMBL" id="JARYMX010000003">
    <property type="protein sequence ID" value="KAJ9558685.1"/>
    <property type="molecule type" value="Genomic_DNA"/>
</dbReference>
<accession>A0AA38TPP0</accession>
<protein>
    <recommendedName>
        <fullName evidence="3">C-JID domain-containing protein</fullName>
    </recommendedName>
</protein>
<evidence type="ECO:0000256" key="1">
    <source>
        <dbReference type="ARBA" id="ARBA00022614"/>
    </source>
</evidence>
<organism evidence="4 5">
    <name type="scientific">Centaurea solstitialis</name>
    <name type="common">yellow star-thistle</name>
    <dbReference type="NCBI Taxonomy" id="347529"/>
    <lineage>
        <taxon>Eukaryota</taxon>
        <taxon>Viridiplantae</taxon>
        <taxon>Streptophyta</taxon>
        <taxon>Embryophyta</taxon>
        <taxon>Tracheophyta</taxon>
        <taxon>Spermatophyta</taxon>
        <taxon>Magnoliopsida</taxon>
        <taxon>eudicotyledons</taxon>
        <taxon>Gunneridae</taxon>
        <taxon>Pentapetalae</taxon>
        <taxon>asterids</taxon>
        <taxon>campanulids</taxon>
        <taxon>Asterales</taxon>
        <taxon>Asteraceae</taxon>
        <taxon>Carduoideae</taxon>
        <taxon>Cardueae</taxon>
        <taxon>Centaureinae</taxon>
        <taxon>Centaurea</taxon>
    </lineage>
</organism>
<feature type="domain" description="C-JID" evidence="3">
    <location>
        <begin position="121"/>
        <end position="242"/>
    </location>
</feature>
<name>A0AA38TPP0_9ASTR</name>
<sequence>MQKCNFLETIKHPPHTLRQLKLVILNPRNQLQKLEFVPEMSPLKLNLNIYSYMGSMFCAIESILKIQPMSSVKEEVLCSLGWNNLEFIKNQKQKTWEWRGATLISQIQMYYEFGIFSTFYAGKEIPNWISDRRVGSSISLTVPSSPNNLKGLNLCCVLDNSTKSLPFIVISNKTKNRTWIYAHYVASVNATEECVTYLSHWMFGKNEMEDGDQITITMFKIDDQNDVSIIRECGVSFVYDDDHHGKNKMEEEEDVLGYYKSWNHIIGGDLSAFQTTTGEYILDMKHFF</sequence>
<evidence type="ECO:0000313" key="5">
    <source>
        <dbReference type="Proteomes" id="UP001172457"/>
    </source>
</evidence>
<dbReference type="Pfam" id="PF20160">
    <property type="entry name" value="C-JID"/>
    <property type="match status" value="1"/>
</dbReference>
<dbReference type="Proteomes" id="UP001172457">
    <property type="component" value="Chromosome 3"/>
</dbReference>
<keyword evidence="5" id="KW-1185">Reference proteome</keyword>
<reference evidence="4" key="1">
    <citation type="submission" date="2023-03" db="EMBL/GenBank/DDBJ databases">
        <title>Chromosome-scale reference genome and RAD-based genetic map of yellow starthistle (Centaurea solstitialis) reveal putative structural variation and QTLs associated with invader traits.</title>
        <authorList>
            <person name="Reatini B."/>
            <person name="Cang F.A."/>
            <person name="Jiang Q."/>
            <person name="Mckibben M.T.W."/>
            <person name="Barker M.S."/>
            <person name="Rieseberg L.H."/>
            <person name="Dlugosch K.M."/>
        </authorList>
    </citation>
    <scope>NUCLEOTIDE SEQUENCE</scope>
    <source>
        <strain evidence="4">CAN-66</strain>
        <tissue evidence="4">Leaf</tissue>
    </source>
</reference>
<keyword evidence="2" id="KW-0677">Repeat</keyword>
<evidence type="ECO:0000259" key="3">
    <source>
        <dbReference type="Pfam" id="PF20160"/>
    </source>
</evidence>
<dbReference type="InterPro" id="IPR045344">
    <property type="entry name" value="C-JID"/>
</dbReference>
<keyword evidence="1" id="KW-0433">Leucine-rich repeat</keyword>
<gene>
    <name evidence="4" type="ORF">OSB04_013299</name>
</gene>
<dbReference type="AlphaFoldDB" id="A0AA38TPP0"/>
<evidence type="ECO:0000313" key="4">
    <source>
        <dbReference type="EMBL" id="KAJ9558685.1"/>
    </source>
</evidence>